<name>A0A0A1FH25_9BURK</name>
<dbReference type="SUPFAM" id="SSF54001">
    <property type="entry name" value="Cysteine proteinases"/>
    <property type="match status" value="1"/>
</dbReference>
<dbReference type="AlphaFoldDB" id="A0A0A1FH25"/>
<dbReference type="OrthoDB" id="4547474at2"/>
<dbReference type="KEGG" id="care:LT85_4708"/>
<accession>A0A0A1FH25</accession>
<keyword evidence="2" id="KW-1185">Reference proteome</keyword>
<reference evidence="2" key="1">
    <citation type="journal article" date="2014" name="Soil Biol. Biochem.">
        <title>Structure and function of bacterial communities in ageing soils: Insights from the Mendocino ecological staircase.</title>
        <authorList>
            <person name="Uroz S."/>
            <person name="Tech J.J."/>
            <person name="Sawaya N.A."/>
            <person name="Frey-Klett P."/>
            <person name="Leveau J.H.J."/>
        </authorList>
    </citation>
    <scope>NUCLEOTIDE SEQUENCE [LARGE SCALE GENOMIC DNA]</scope>
    <source>
        <strain evidence="2">Cal35</strain>
    </source>
</reference>
<protein>
    <submittedName>
        <fullName evidence="1">Uncharacterized protein</fullName>
    </submittedName>
</protein>
<evidence type="ECO:0000313" key="2">
    <source>
        <dbReference type="Proteomes" id="UP000030302"/>
    </source>
</evidence>
<proteinExistence type="predicted"/>
<sequence length="246" mass="26841">MSSLRFGKHPPKHDYRTLRLKNYLGAALAAPPAAYDVLANVYQKLGVSDPAQLFPMDGNDTLGDCTIAALAHAITTYNGLIGTQKIPTKQAVVKLYMHLTGGVDSGLSELDVLNYWRKTAVSGEKIFAYTSIDVKNHTHIQQAIQLFGGVYLGFQVQENCQQEFNAHQPWTPGKLTNDGHAVYAVAYDATGVTVLTWGSTQKATWDWWDACVDEAYAILPAEASNADFAPSFDFAQLQADLANVAN</sequence>
<dbReference type="HOGENOM" id="CLU_074784_0_0_4"/>
<dbReference type="InterPro" id="IPR038765">
    <property type="entry name" value="Papain-like_cys_pep_sf"/>
</dbReference>
<dbReference type="Proteomes" id="UP000030302">
    <property type="component" value="Chromosome"/>
</dbReference>
<dbReference type="RefSeq" id="WP_038493775.1">
    <property type="nucleotide sequence ID" value="NZ_CP009962.1"/>
</dbReference>
<evidence type="ECO:0000313" key="1">
    <source>
        <dbReference type="EMBL" id="AIY43866.1"/>
    </source>
</evidence>
<gene>
    <name evidence="1" type="ORF">LT85_4708</name>
</gene>
<dbReference type="EMBL" id="CP009962">
    <property type="protein sequence ID" value="AIY43866.1"/>
    <property type="molecule type" value="Genomic_DNA"/>
</dbReference>
<organism evidence="1 2">
    <name type="scientific">Collimonas arenae</name>
    <dbReference type="NCBI Taxonomy" id="279058"/>
    <lineage>
        <taxon>Bacteria</taxon>
        <taxon>Pseudomonadati</taxon>
        <taxon>Pseudomonadota</taxon>
        <taxon>Betaproteobacteria</taxon>
        <taxon>Burkholderiales</taxon>
        <taxon>Oxalobacteraceae</taxon>
        <taxon>Collimonas</taxon>
    </lineage>
</organism>